<dbReference type="PANTHER" id="PTHR11895:SF67">
    <property type="entry name" value="AMIDASE DOMAIN-CONTAINING PROTEIN"/>
    <property type="match status" value="1"/>
</dbReference>
<dbReference type="AlphaFoldDB" id="A0A348B1U2"/>
<protein>
    <submittedName>
        <fullName evidence="2">Amidase</fullName>
    </submittedName>
</protein>
<dbReference type="Proteomes" id="UP000616143">
    <property type="component" value="Unassembled WGS sequence"/>
</dbReference>
<dbReference type="KEGG" id="sacd:HS1genome_0533"/>
<accession>A0A348B1U2</accession>
<dbReference type="InterPro" id="IPR000120">
    <property type="entry name" value="Amidase"/>
</dbReference>
<reference evidence="2" key="3">
    <citation type="journal article" date="2019" name="BMC Res. Notes">
        <title>Complete genome sequence of the Sulfodiicoccus acidiphilus strain HS-1T, the first crenarchaeon that lacks polB3, isolated from an acidic hot spring in Ohwaku-dani, Hakone, Japan.</title>
        <authorList>
            <person name="Sakai H.D."/>
            <person name="Kurosawa N."/>
        </authorList>
    </citation>
    <scope>NUCLEOTIDE SEQUENCE</scope>
    <source>
        <strain evidence="2">HS-1</strain>
    </source>
</reference>
<dbReference type="Pfam" id="PF01425">
    <property type="entry name" value="Amidase"/>
    <property type="match status" value="1"/>
</dbReference>
<dbReference type="PANTHER" id="PTHR11895">
    <property type="entry name" value="TRANSAMIDASE"/>
    <property type="match status" value="1"/>
</dbReference>
<name>A0A348B1U2_9CREN</name>
<proteinExistence type="predicted"/>
<evidence type="ECO:0000313" key="3">
    <source>
        <dbReference type="EMBL" id="GGT94670.1"/>
    </source>
</evidence>
<dbReference type="SUPFAM" id="SSF75304">
    <property type="entry name" value="Amidase signature (AS) enzymes"/>
    <property type="match status" value="1"/>
</dbReference>
<sequence length="397" mass="43459">MVEKRNEFNAYVKFLEGEQEGDGPLKDVTVAVKDNIYIKGVETTAASRILRGFVPTYDATVVRKLRAAGAKIVAKTNMHEFAVGGTNTSSIFGPTRNPHDVERITGGSSGGSAAAVASGDVEVALGTDTRGSVRIPAALCGVFGFKPTFGRISRFGVIPLAWSMDHVGVLGRDVETIRKVYRTLKGFDSADPSTSVNVGLGEYKKEVESIGVIKELTEGTEVEEEFERFMDKLSRRYKVEKLEVPTVMEAVGIVDVFRAETAAYHSRYLPGREGDYFPDVLNAIKIGFNVPAHAYVNALRYRTRITQEFLKVFSEVDILTCPTVTIRPPKISDVLGREGEFRLPLTRNTVPFNVFSTPAISVPIGKFVGAQFIAPMGHDEELLDFVKGLGVSAFYTK</sequence>
<feature type="domain" description="Amidase" evidence="1">
    <location>
        <begin position="19"/>
        <end position="383"/>
    </location>
</feature>
<gene>
    <name evidence="3" type="ORF">GCM10007116_10340</name>
    <name evidence="2" type="ORF">HS1genome_0533</name>
</gene>
<reference evidence="3" key="1">
    <citation type="journal article" date="2014" name="Int. J. Syst. Evol. Microbiol.">
        <title>Complete genome sequence of Corynebacterium casei LMG S-19264T (=DSM 44701T), isolated from a smear-ripened cheese.</title>
        <authorList>
            <consortium name="US DOE Joint Genome Institute (JGI-PGF)"/>
            <person name="Walter F."/>
            <person name="Albersmeier A."/>
            <person name="Kalinowski J."/>
            <person name="Ruckert C."/>
        </authorList>
    </citation>
    <scope>NUCLEOTIDE SEQUENCE</scope>
    <source>
        <strain evidence="3">JCM 31740</strain>
    </source>
</reference>
<dbReference type="GO" id="GO:0003824">
    <property type="term" value="F:catalytic activity"/>
    <property type="evidence" value="ECO:0007669"/>
    <property type="project" value="InterPro"/>
</dbReference>
<dbReference type="InterPro" id="IPR036928">
    <property type="entry name" value="AS_sf"/>
</dbReference>
<evidence type="ECO:0000313" key="2">
    <source>
        <dbReference type="EMBL" id="BBD72144.1"/>
    </source>
</evidence>
<dbReference type="EMBL" id="BMQS01000008">
    <property type="protein sequence ID" value="GGT94670.1"/>
    <property type="molecule type" value="Genomic_DNA"/>
</dbReference>
<evidence type="ECO:0000259" key="1">
    <source>
        <dbReference type="Pfam" id="PF01425"/>
    </source>
</evidence>
<reference evidence="4" key="2">
    <citation type="submission" date="2018-04" db="EMBL/GenBank/DDBJ databases">
        <title>Complete genome sequence of Sulfodiicoccus acidiphilus strain HS-1.</title>
        <authorList>
            <person name="Sakai H.D."/>
            <person name="Kurosawa N."/>
        </authorList>
    </citation>
    <scope>NUCLEOTIDE SEQUENCE [LARGE SCALE GENOMIC DNA]</scope>
    <source>
        <strain evidence="4">HS-1</strain>
    </source>
</reference>
<organism evidence="2 4">
    <name type="scientific">Sulfodiicoccus acidiphilus</name>
    <dbReference type="NCBI Taxonomy" id="1670455"/>
    <lineage>
        <taxon>Archaea</taxon>
        <taxon>Thermoproteota</taxon>
        <taxon>Thermoprotei</taxon>
        <taxon>Sulfolobales</taxon>
        <taxon>Sulfolobaceae</taxon>
        <taxon>Sulfodiicoccus</taxon>
    </lineage>
</organism>
<dbReference type="RefSeq" id="WP_158613699.1">
    <property type="nucleotide sequence ID" value="NZ_AP018553.1"/>
</dbReference>
<dbReference type="InterPro" id="IPR023631">
    <property type="entry name" value="Amidase_dom"/>
</dbReference>
<dbReference type="GeneID" id="38666036"/>
<dbReference type="Proteomes" id="UP000276741">
    <property type="component" value="Chromosome"/>
</dbReference>
<dbReference type="OrthoDB" id="7931at2157"/>
<evidence type="ECO:0000313" key="4">
    <source>
        <dbReference type="Proteomes" id="UP000276741"/>
    </source>
</evidence>
<keyword evidence="4" id="KW-1185">Reference proteome</keyword>
<reference evidence="3" key="4">
    <citation type="submission" date="2020-09" db="EMBL/GenBank/DDBJ databases">
        <authorList>
            <person name="Sun Q."/>
            <person name="Ohkuma M."/>
        </authorList>
    </citation>
    <scope>NUCLEOTIDE SEQUENCE</scope>
    <source>
        <strain evidence="3">JCM 31740</strain>
    </source>
</reference>
<dbReference type="Gene3D" id="3.90.1300.10">
    <property type="entry name" value="Amidase signature (AS) domain"/>
    <property type="match status" value="1"/>
</dbReference>
<dbReference type="EMBL" id="AP018553">
    <property type="protein sequence ID" value="BBD72144.1"/>
    <property type="molecule type" value="Genomic_DNA"/>
</dbReference>